<feature type="transmembrane region" description="Helical" evidence="1">
    <location>
        <begin position="106"/>
        <end position="124"/>
    </location>
</feature>
<dbReference type="AlphaFoldDB" id="A0A2U2P996"/>
<keyword evidence="3" id="KW-1185">Reference proteome</keyword>
<evidence type="ECO:0000256" key="1">
    <source>
        <dbReference type="SAM" id="Phobius"/>
    </source>
</evidence>
<comment type="caution">
    <text evidence="2">The sequence shown here is derived from an EMBL/GenBank/DDBJ whole genome shotgun (WGS) entry which is preliminary data.</text>
</comment>
<name>A0A2U2P996_9SPHI</name>
<protein>
    <submittedName>
        <fullName evidence="2">Uncharacterized protein</fullName>
    </submittedName>
</protein>
<reference evidence="2 3" key="1">
    <citation type="submission" date="2018-04" db="EMBL/GenBank/DDBJ databases">
        <title>Pedobacter chongqingensis sp. nov., isolated from a rottenly hemp rope.</title>
        <authorList>
            <person name="Cai Y."/>
        </authorList>
    </citation>
    <scope>NUCLEOTIDE SEQUENCE [LARGE SCALE GENOMIC DNA]</scope>
    <source>
        <strain evidence="2 3">FJ4-8</strain>
    </source>
</reference>
<feature type="transmembrane region" description="Helical" evidence="1">
    <location>
        <begin position="56"/>
        <end position="77"/>
    </location>
</feature>
<keyword evidence="1" id="KW-0472">Membrane</keyword>
<gene>
    <name evidence="2" type="ORF">DDR33_24815</name>
</gene>
<dbReference type="EMBL" id="QEAS01000050">
    <property type="protein sequence ID" value="PWG77957.1"/>
    <property type="molecule type" value="Genomic_DNA"/>
</dbReference>
<keyword evidence="1" id="KW-0812">Transmembrane</keyword>
<sequence length="132" mass="15772">MRWYYYLNFRVYKFYQKKKDSIPVFYAFLVTSTLLCLNVFILLGGLGLFMPLFQQLVNLKVMLTTYALIGFLNYLFLYRAHLYEEVFGEFEHDAVRYNMRSWDISVKLYIIVSISLFLLLLVIADLKNHGHL</sequence>
<dbReference type="Proteomes" id="UP000245647">
    <property type="component" value="Unassembled WGS sequence"/>
</dbReference>
<evidence type="ECO:0000313" key="3">
    <source>
        <dbReference type="Proteomes" id="UP000245647"/>
    </source>
</evidence>
<accession>A0A2U2P996</accession>
<feature type="transmembrane region" description="Helical" evidence="1">
    <location>
        <begin position="21"/>
        <end position="50"/>
    </location>
</feature>
<evidence type="ECO:0000313" key="2">
    <source>
        <dbReference type="EMBL" id="PWG77957.1"/>
    </source>
</evidence>
<proteinExistence type="predicted"/>
<organism evidence="2 3">
    <name type="scientific">Pararcticibacter amylolyticus</name>
    <dbReference type="NCBI Taxonomy" id="2173175"/>
    <lineage>
        <taxon>Bacteria</taxon>
        <taxon>Pseudomonadati</taxon>
        <taxon>Bacteroidota</taxon>
        <taxon>Sphingobacteriia</taxon>
        <taxon>Sphingobacteriales</taxon>
        <taxon>Sphingobacteriaceae</taxon>
        <taxon>Pararcticibacter</taxon>
    </lineage>
</organism>
<keyword evidence="1" id="KW-1133">Transmembrane helix</keyword>